<accession>A0A109W5A5</accession>
<name>A0A109W5A5_9BACT</name>
<proteinExistence type="predicted"/>
<protein>
    <submittedName>
        <fullName evidence="1">Uncharacterized protein</fullName>
    </submittedName>
</protein>
<reference evidence="2" key="1">
    <citation type="submission" date="2016-02" db="EMBL/GenBank/DDBJ databases">
        <authorList>
            <person name="Holder M.E."/>
            <person name="Ajami N.J."/>
            <person name="Petrosino J.F."/>
        </authorList>
    </citation>
    <scope>NUCLEOTIDE SEQUENCE [LARGE SCALE GENOMIC DNA]</scope>
    <source>
        <strain evidence="2">DSM 12838</strain>
    </source>
</reference>
<keyword evidence="2" id="KW-1185">Reference proteome</keyword>
<sequence length="104" mass="11627">MEERVFSIVTKPETGLELFGMVKRHIAGLHERGMSRMVGYELMSNGRVILVKVRAASGQGLPSDEEVEMVLDGEFVDRIEPLAQELVDGFHVPSFAHCPSERED</sequence>
<evidence type="ECO:0000313" key="1">
    <source>
        <dbReference type="EMBL" id="AMD91743.1"/>
    </source>
</evidence>
<dbReference type="KEGG" id="doa:AXF15_00505"/>
<gene>
    <name evidence="1" type="ORF">AXF15_00505</name>
</gene>
<evidence type="ECO:0000313" key="2">
    <source>
        <dbReference type="Proteomes" id="UP000063964"/>
    </source>
</evidence>
<dbReference type="Proteomes" id="UP000063964">
    <property type="component" value="Chromosome"/>
</dbReference>
<organism evidence="1 2">
    <name type="scientific">Desulfomicrobium orale DSM 12838</name>
    <dbReference type="NCBI Taxonomy" id="888061"/>
    <lineage>
        <taxon>Bacteria</taxon>
        <taxon>Pseudomonadati</taxon>
        <taxon>Thermodesulfobacteriota</taxon>
        <taxon>Desulfovibrionia</taxon>
        <taxon>Desulfovibrionales</taxon>
        <taxon>Desulfomicrobiaceae</taxon>
        <taxon>Desulfomicrobium</taxon>
    </lineage>
</organism>
<dbReference type="EMBL" id="CP014230">
    <property type="protein sequence ID" value="AMD91743.1"/>
    <property type="molecule type" value="Genomic_DNA"/>
</dbReference>
<dbReference type="AlphaFoldDB" id="A0A109W5A5"/>